<dbReference type="OrthoDB" id="5413827at2759"/>
<dbReference type="PANTHER" id="PTHR38790">
    <property type="entry name" value="2EXR DOMAIN-CONTAINING PROTEIN-RELATED"/>
    <property type="match status" value="1"/>
</dbReference>
<dbReference type="Pfam" id="PF24864">
    <property type="entry name" value="DUF7730"/>
    <property type="match status" value="1"/>
</dbReference>
<protein>
    <recommendedName>
        <fullName evidence="2">DUF7730 domain-containing protein</fullName>
    </recommendedName>
</protein>
<proteinExistence type="predicted"/>
<evidence type="ECO:0000259" key="2">
    <source>
        <dbReference type="Pfam" id="PF24864"/>
    </source>
</evidence>
<evidence type="ECO:0000256" key="1">
    <source>
        <dbReference type="SAM" id="MobiDB-lite"/>
    </source>
</evidence>
<sequence length="241" mass="27894">MATMSLSSKIARKRPLDDTNTAESYQQTKKEAKTTISMEAITRRNQLESPLLRLPAEIRSIVYEYTLGGYIFDYDDPIDGSNNFYRQKNESRSARFFFDRSSWNEQISKVNGLSSTCRQINAETRSLIFSLNIFTIEWTCCTGMMLNCLPLGAMDTIQTVELLGSRVQSMPPFIAGGRPKECDEDYRRGWGRMKGLRKVIVMINDHRVKDDPLRFEEWKMKAIETVKCITRHNDLEIVFED</sequence>
<dbReference type="PANTHER" id="PTHR38790:SF4">
    <property type="entry name" value="2EXR DOMAIN-CONTAINING PROTEIN"/>
    <property type="match status" value="1"/>
</dbReference>
<evidence type="ECO:0000313" key="4">
    <source>
        <dbReference type="Proteomes" id="UP000799753"/>
    </source>
</evidence>
<dbReference type="AlphaFoldDB" id="A0A6A6RQA6"/>
<organism evidence="3 4">
    <name type="scientific">Massarina eburnea CBS 473.64</name>
    <dbReference type="NCBI Taxonomy" id="1395130"/>
    <lineage>
        <taxon>Eukaryota</taxon>
        <taxon>Fungi</taxon>
        <taxon>Dikarya</taxon>
        <taxon>Ascomycota</taxon>
        <taxon>Pezizomycotina</taxon>
        <taxon>Dothideomycetes</taxon>
        <taxon>Pleosporomycetidae</taxon>
        <taxon>Pleosporales</taxon>
        <taxon>Massarineae</taxon>
        <taxon>Massarinaceae</taxon>
        <taxon>Massarina</taxon>
    </lineage>
</organism>
<dbReference type="EMBL" id="MU006797">
    <property type="protein sequence ID" value="KAF2636613.1"/>
    <property type="molecule type" value="Genomic_DNA"/>
</dbReference>
<gene>
    <name evidence="3" type="ORF">P280DRAFT_510274</name>
</gene>
<dbReference type="Proteomes" id="UP000799753">
    <property type="component" value="Unassembled WGS sequence"/>
</dbReference>
<feature type="domain" description="DUF7730" evidence="2">
    <location>
        <begin position="45"/>
        <end position="238"/>
    </location>
</feature>
<feature type="region of interest" description="Disordered" evidence="1">
    <location>
        <begin position="1"/>
        <end position="31"/>
    </location>
</feature>
<keyword evidence="4" id="KW-1185">Reference proteome</keyword>
<feature type="compositionally biased region" description="Polar residues" evidence="1">
    <location>
        <begin position="18"/>
        <end position="27"/>
    </location>
</feature>
<accession>A0A6A6RQA6</accession>
<name>A0A6A6RQA6_9PLEO</name>
<reference evidence="3" key="1">
    <citation type="journal article" date="2020" name="Stud. Mycol.">
        <title>101 Dothideomycetes genomes: a test case for predicting lifestyles and emergence of pathogens.</title>
        <authorList>
            <person name="Haridas S."/>
            <person name="Albert R."/>
            <person name="Binder M."/>
            <person name="Bloem J."/>
            <person name="Labutti K."/>
            <person name="Salamov A."/>
            <person name="Andreopoulos B."/>
            <person name="Baker S."/>
            <person name="Barry K."/>
            <person name="Bills G."/>
            <person name="Bluhm B."/>
            <person name="Cannon C."/>
            <person name="Castanera R."/>
            <person name="Culley D."/>
            <person name="Daum C."/>
            <person name="Ezra D."/>
            <person name="Gonzalez J."/>
            <person name="Henrissat B."/>
            <person name="Kuo A."/>
            <person name="Liang C."/>
            <person name="Lipzen A."/>
            <person name="Lutzoni F."/>
            <person name="Magnuson J."/>
            <person name="Mondo S."/>
            <person name="Nolan M."/>
            <person name="Ohm R."/>
            <person name="Pangilinan J."/>
            <person name="Park H.-J."/>
            <person name="Ramirez L."/>
            <person name="Alfaro M."/>
            <person name="Sun H."/>
            <person name="Tritt A."/>
            <person name="Yoshinaga Y."/>
            <person name="Zwiers L.-H."/>
            <person name="Turgeon B."/>
            <person name="Goodwin S."/>
            <person name="Spatafora J."/>
            <person name="Crous P."/>
            <person name="Grigoriev I."/>
        </authorList>
    </citation>
    <scope>NUCLEOTIDE SEQUENCE</scope>
    <source>
        <strain evidence="3">CBS 473.64</strain>
    </source>
</reference>
<dbReference type="InterPro" id="IPR056632">
    <property type="entry name" value="DUF7730"/>
</dbReference>
<evidence type="ECO:0000313" key="3">
    <source>
        <dbReference type="EMBL" id="KAF2636613.1"/>
    </source>
</evidence>